<dbReference type="Proteomes" id="UP000184383">
    <property type="component" value="Unassembled WGS sequence"/>
</dbReference>
<feature type="signal peptide" evidence="1">
    <location>
        <begin position="1"/>
        <end position="22"/>
    </location>
</feature>
<keyword evidence="3" id="KW-1185">Reference proteome</keyword>
<evidence type="ECO:0008006" key="4">
    <source>
        <dbReference type="Google" id="ProtNLM"/>
    </source>
</evidence>
<reference evidence="3" key="1">
    <citation type="journal article" date="2017" name="Genome Biol.">
        <title>Comparative genomics reveals high biological diversity and specific adaptations in the industrially and medically important fungal genus Aspergillus.</title>
        <authorList>
            <person name="de Vries R.P."/>
            <person name="Riley R."/>
            <person name="Wiebenga A."/>
            <person name="Aguilar-Osorio G."/>
            <person name="Amillis S."/>
            <person name="Uchima C.A."/>
            <person name="Anderluh G."/>
            <person name="Asadollahi M."/>
            <person name="Askin M."/>
            <person name="Barry K."/>
            <person name="Battaglia E."/>
            <person name="Bayram O."/>
            <person name="Benocci T."/>
            <person name="Braus-Stromeyer S.A."/>
            <person name="Caldana C."/>
            <person name="Canovas D."/>
            <person name="Cerqueira G.C."/>
            <person name="Chen F."/>
            <person name="Chen W."/>
            <person name="Choi C."/>
            <person name="Clum A."/>
            <person name="Dos Santos R.A."/>
            <person name="Damasio A.R."/>
            <person name="Diallinas G."/>
            <person name="Emri T."/>
            <person name="Fekete E."/>
            <person name="Flipphi M."/>
            <person name="Freyberg S."/>
            <person name="Gallo A."/>
            <person name="Gournas C."/>
            <person name="Habgood R."/>
            <person name="Hainaut M."/>
            <person name="Harispe M.L."/>
            <person name="Henrissat B."/>
            <person name="Hilden K.S."/>
            <person name="Hope R."/>
            <person name="Hossain A."/>
            <person name="Karabika E."/>
            <person name="Karaffa L."/>
            <person name="Karanyi Z."/>
            <person name="Krasevec N."/>
            <person name="Kuo A."/>
            <person name="Kusch H."/>
            <person name="LaButti K."/>
            <person name="Lagendijk E.L."/>
            <person name="Lapidus A."/>
            <person name="Levasseur A."/>
            <person name="Lindquist E."/>
            <person name="Lipzen A."/>
            <person name="Logrieco A.F."/>
            <person name="MacCabe A."/>
            <person name="Maekelae M.R."/>
            <person name="Malavazi I."/>
            <person name="Melin P."/>
            <person name="Meyer V."/>
            <person name="Mielnichuk N."/>
            <person name="Miskei M."/>
            <person name="Molnar A.P."/>
            <person name="Mule G."/>
            <person name="Ngan C.Y."/>
            <person name="Orejas M."/>
            <person name="Orosz E."/>
            <person name="Ouedraogo J.P."/>
            <person name="Overkamp K.M."/>
            <person name="Park H.-S."/>
            <person name="Perrone G."/>
            <person name="Piumi F."/>
            <person name="Punt P.J."/>
            <person name="Ram A.F."/>
            <person name="Ramon A."/>
            <person name="Rauscher S."/>
            <person name="Record E."/>
            <person name="Riano-Pachon D.M."/>
            <person name="Robert V."/>
            <person name="Roehrig J."/>
            <person name="Ruller R."/>
            <person name="Salamov A."/>
            <person name="Salih N.S."/>
            <person name="Samson R.A."/>
            <person name="Sandor E."/>
            <person name="Sanguinetti M."/>
            <person name="Schuetze T."/>
            <person name="Sepcic K."/>
            <person name="Shelest E."/>
            <person name="Sherlock G."/>
            <person name="Sophianopoulou V."/>
            <person name="Squina F.M."/>
            <person name="Sun H."/>
            <person name="Susca A."/>
            <person name="Todd R.B."/>
            <person name="Tsang A."/>
            <person name="Unkles S.E."/>
            <person name="van de Wiele N."/>
            <person name="van Rossen-Uffink D."/>
            <person name="Oliveira J.V."/>
            <person name="Vesth T.C."/>
            <person name="Visser J."/>
            <person name="Yu J.-H."/>
            <person name="Zhou M."/>
            <person name="Andersen M.R."/>
            <person name="Archer D.B."/>
            <person name="Baker S.E."/>
            <person name="Benoit I."/>
            <person name="Brakhage A.A."/>
            <person name="Braus G.H."/>
            <person name="Fischer R."/>
            <person name="Frisvad J.C."/>
            <person name="Goldman G.H."/>
            <person name="Houbraken J."/>
            <person name="Oakley B."/>
            <person name="Pocsi I."/>
            <person name="Scazzocchio C."/>
            <person name="Seiboth B."/>
            <person name="vanKuyk P.A."/>
            <person name="Wortman J."/>
            <person name="Dyer P.S."/>
            <person name="Grigoriev I.V."/>
        </authorList>
    </citation>
    <scope>NUCLEOTIDE SEQUENCE [LARGE SCALE GENOMIC DNA]</scope>
    <source>
        <strain evidence="3">DTO 134E9</strain>
    </source>
</reference>
<sequence>MIPARTFLIIAVITFLSSLVHAQTNVTSNLCADPSAYSSCNANVDAKGRDCVVNCNGSVNCVVACGCTAHQDYLNCMAEACWNQVYSCEYQIFIQQYLTSCPDVTDPIPFWPPPKNAPGGCSCNISEVYDSVRRAEQEQSSCLVNASNELTTNNGVDVAKKESGCACCGISAILSAIHDICPDTIIPAPIAFYNIWPFSPTNNLPTLPPLPISVPVPEINISDPDWSACETPLKNYNCMSDLGFSAPSKSSKTFYRPDNMPKNGTETLHNTGTEVTSPPSGTVFTWHQSTATYTVTASAYVRERTSNETLTGTRSGLASAMQTAGSESGASRVGGSMGGLFVEIGLAWWLV</sequence>
<evidence type="ECO:0000256" key="1">
    <source>
        <dbReference type="SAM" id="SignalP"/>
    </source>
</evidence>
<proteinExistence type="predicted"/>
<evidence type="ECO:0000313" key="2">
    <source>
        <dbReference type="EMBL" id="OJJ31848.1"/>
    </source>
</evidence>
<dbReference type="EMBL" id="KV878215">
    <property type="protein sequence ID" value="OJJ31848.1"/>
    <property type="molecule type" value="Genomic_DNA"/>
</dbReference>
<dbReference type="RefSeq" id="XP_040685525.1">
    <property type="nucleotide sequence ID" value="XM_040831322.1"/>
</dbReference>
<feature type="chain" id="PRO_5012860652" description="Extracellular membrane protein CFEM domain-containing protein" evidence="1">
    <location>
        <begin position="23"/>
        <end position="351"/>
    </location>
</feature>
<organism evidence="2 3">
    <name type="scientific">Aspergillus wentii DTO 134E9</name>
    <dbReference type="NCBI Taxonomy" id="1073089"/>
    <lineage>
        <taxon>Eukaryota</taxon>
        <taxon>Fungi</taxon>
        <taxon>Dikarya</taxon>
        <taxon>Ascomycota</taxon>
        <taxon>Pezizomycotina</taxon>
        <taxon>Eurotiomycetes</taxon>
        <taxon>Eurotiomycetidae</taxon>
        <taxon>Eurotiales</taxon>
        <taxon>Aspergillaceae</taxon>
        <taxon>Aspergillus</taxon>
        <taxon>Aspergillus subgen. Cremei</taxon>
    </lineage>
</organism>
<dbReference type="VEuPathDB" id="FungiDB:ASPWEDRAFT_175166"/>
<dbReference type="GeneID" id="63747170"/>
<keyword evidence="1" id="KW-0732">Signal</keyword>
<dbReference type="AlphaFoldDB" id="A0A1L9RAC3"/>
<name>A0A1L9RAC3_ASPWE</name>
<gene>
    <name evidence="2" type="ORF">ASPWEDRAFT_175166</name>
</gene>
<protein>
    <recommendedName>
        <fullName evidence="4">Extracellular membrane protein CFEM domain-containing protein</fullName>
    </recommendedName>
</protein>
<accession>A0A1L9RAC3</accession>
<evidence type="ECO:0000313" key="3">
    <source>
        <dbReference type="Proteomes" id="UP000184383"/>
    </source>
</evidence>
<dbReference type="OrthoDB" id="3538998at2759"/>